<keyword evidence="3" id="KW-0479">Metal-binding</keyword>
<name>A0A084E4G5_SPHYA</name>
<evidence type="ECO:0000256" key="5">
    <source>
        <dbReference type="ARBA" id="ARBA00023002"/>
    </source>
</evidence>
<dbReference type="InterPro" id="IPR050770">
    <property type="entry name" value="Intradiol_RC_Dioxygenase"/>
</dbReference>
<dbReference type="PANTHER" id="PTHR33711:SF7">
    <property type="entry name" value="INTRADIOL RING-CLEAVAGE DIOXYGENASES DOMAIN-CONTAINING PROTEIN-RELATED"/>
    <property type="match status" value="1"/>
</dbReference>
<evidence type="ECO:0000259" key="8">
    <source>
        <dbReference type="Pfam" id="PF04444"/>
    </source>
</evidence>
<dbReference type="GO" id="GO:0008199">
    <property type="term" value="F:ferric iron binding"/>
    <property type="evidence" value="ECO:0007669"/>
    <property type="project" value="InterPro"/>
</dbReference>
<proteinExistence type="inferred from homology"/>
<evidence type="ECO:0000256" key="4">
    <source>
        <dbReference type="ARBA" id="ARBA00022964"/>
    </source>
</evidence>
<dbReference type="PATRIC" id="fig|13690.10.peg.5225"/>
<dbReference type="GO" id="GO:0018576">
    <property type="term" value="F:catechol 1,2-dioxygenase activity"/>
    <property type="evidence" value="ECO:0007669"/>
    <property type="project" value="InterPro"/>
</dbReference>
<dbReference type="SUPFAM" id="SSF49482">
    <property type="entry name" value="Aromatic compound dioxygenase"/>
    <property type="match status" value="1"/>
</dbReference>
<feature type="domain" description="Intradiol ring-cleavage dioxygenases" evidence="7">
    <location>
        <begin position="105"/>
        <end position="280"/>
    </location>
</feature>
<keyword evidence="5" id="KW-0560">Oxidoreductase</keyword>
<evidence type="ECO:0000256" key="6">
    <source>
        <dbReference type="ARBA" id="ARBA00023004"/>
    </source>
</evidence>
<gene>
    <name evidence="9" type="ORF">CP98_05055</name>
</gene>
<dbReference type="AlphaFoldDB" id="A0A084E4G5"/>
<dbReference type="eggNOG" id="COG3485">
    <property type="taxonomic scope" value="Bacteria"/>
</dbReference>
<sequence>MGTSFVETPEIQNLLDRVAGLGCDGGNARMKGIVRDLIQSCMTVIARYDVSEDEVWTAVNFLQGAAGAGELGLLMPGVGLEHFIDLYMDAKDAEAGKSGGTPRTIEGPLYVEGAPIVESGAYLTDDADDTDTLYMTGRIIGPDGEAVTDGLVHVWHADSHGFYSHFDPTHEQTPFNNRRRLKIAADGTYAFSSKMPNGYSVPPGGASDTLMKALGRHGNRPAHVHFFIEAPGYRRLTTQINFGDDPFAADDFAFGTREGLLPVPNRQGDSAHIAFDFHLQRADDEGDEAFSTRKRLVVDAVEPVTEPA</sequence>
<comment type="similarity">
    <text evidence="2">Belongs to the intradiol ring-cleavage dioxygenase family.</text>
</comment>
<dbReference type="STRING" id="13690.AX777_20415"/>
<protein>
    <submittedName>
        <fullName evidence="9">Protocatechuate 3,4-dioxygenase beta subunit</fullName>
    </submittedName>
</protein>
<organism evidence="9 10">
    <name type="scientific">Sphingobium yanoikuyae</name>
    <name type="common">Sphingomonas yanoikuyae</name>
    <dbReference type="NCBI Taxonomy" id="13690"/>
    <lineage>
        <taxon>Bacteria</taxon>
        <taxon>Pseudomonadati</taxon>
        <taxon>Pseudomonadota</taxon>
        <taxon>Alphaproteobacteria</taxon>
        <taxon>Sphingomonadales</taxon>
        <taxon>Sphingomonadaceae</taxon>
        <taxon>Sphingobium</taxon>
    </lineage>
</organism>
<evidence type="ECO:0000313" key="10">
    <source>
        <dbReference type="Proteomes" id="UP000028534"/>
    </source>
</evidence>
<dbReference type="GO" id="GO:0009712">
    <property type="term" value="P:catechol-containing compound metabolic process"/>
    <property type="evidence" value="ECO:0007669"/>
    <property type="project" value="InterPro"/>
</dbReference>
<accession>A0A084E4G5</accession>
<reference evidence="9 10" key="1">
    <citation type="submission" date="2014-03" db="EMBL/GenBank/DDBJ databases">
        <title>Genome sequence of Sphingobium yanoikuyae B1.</title>
        <authorList>
            <person name="Gan H.M."/>
            <person name="Gan H.Y."/>
            <person name="Savka M.A."/>
        </authorList>
    </citation>
    <scope>NUCLEOTIDE SEQUENCE [LARGE SCALE GENOMIC DNA]</scope>
    <source>
        <strain evidence="9 10">B1</strain>
    </source>
</reference>
<dbReference type="InterPro" id="IPR007535">
    <property type="entry name" value="Catechol_dOase_N"/>
</dbReference>
<dbReference type="Pfam" id="PF00775">
    <property type="entry name" value="Dioxygenase_C"/>
    <property type="match status" value="1"/>
</dbReference>
<evidence type="ECO:0000256" key="2">
    <source>
        <dbReference type="ARBA" id="ARBA00007825"/>
    </source>
</evidence>
<evidence type="ECO:0000256" key="3">
    <source>
        <dbReference type="ARBA" id="ARBA00022723"/>
    </source>
</evidence>
<dbReference type="PANTHER" id="PTHR33711">
    <property type="entry name" value="DIOXYGENASE, PUTATIVE (AFU_ORTHOLOGUE AFUA_2G02910)-RELATED"/>
    <property type="match status" value="1"/>
</dbReference>
<dbReference type="InterPro" id="IPR000627">
    <property type="entry name" value="Intradiol_dOase_C"/>
</dbReference>
<evidence type="ECO:0000256" key="1">
    <source>
        <dbReference type="ARBA" id="ARBA00001965"/>
    </source>
</evidence>
<keyword evidence="4 9" id="KW-0223">Dioxygenase</keyword>
<dbReference type="EMBL" id="JGVR01000062">
    <property type="protein sequence ID" value="KEZ12857.1"/>
    <property type="molecule type" value="Genomic_DNA"/>
</dbReference>
<dbReference type="Gene3D" id="2.60.130.10">
    <property type="entry name" value="Aromatic compound dioxygenase"/>
    <property type="match status" value="1"/>
</dbReference>
<comment type="caution">
    <text evidence="9">The sequence shown here is derived from an EMBL/GenBank/DDBJ whole genome shotgun (WGS) entry which is preliminary data.</text>
</comment>
<dbReference type="RefSeq" id="WP_037522945.1">
    <property type="nucleotide sequence ID" value="NZ_JGVR01000062.1"/>
</dbReference>
<evidence type="ECO:0000259" key="7">
    <source>
        <dbReference type="Pfam" id="PF00775"/>
    </source>
</evidence>
<dbReference type="Proteomes" id="UP000028534">
    <property type="component" value="Unassembled WGS sequence"/>
</dbReference>
<dbReference type="Pfam" id="PF04444">
    <property type="entry name" value="Dioxygenase_N"/>
    <property type="match status" value="1"/>
</dbReference>
<dbReference type="InterPro" id="IPR015889">
    <property type="entry name" value="Intradiol_dOase_core"/>
</dbReference>
<comment type="cofactor">
    <cofactor evidence="1">
        <name>Fe(3+)</name>
        <dbReference type="ChEBI" id="CHEBI:29034"/>
    </cofactor>
</comment>
<keyword evidence="6" id="KW-0408">Iron</keyword>
<evidence type="ECO:0000313" key="9">
    <source>
        <dbReference type="EMBL" id="KEZ12857.1"/>
    </source>
</evidence>
<feature type="domain" description="Catechol dioxygenase N-terminal" evidence="8">
    <location>
        <begin position="27"/>
        <end position="96"/>
    </location>
</feature>